<feature type="domain" description="HTH arsR-type" evidence="4">
    <location>
        <begin position="26"/>
        <end position="123"/>
    </location>
</feature>
<accession>A0ABX2JQE8</accession>
<evidence type="ECO:0000259" key="4">
    <source>
        <dbReference type="PROSITE" id="PS50987"/>
    </source>
</evidence>
<protein>
    <submittedName>
        <fullName evidence="5">Winged helix-turn-helix transcriptional regulator</fullName>
    </submittedName>
</protein>
<dbReference type="PANTHER" id="PTHR43132:SF6">
    <property type="entry name" value="HTH-TYPE TRANSCRIPTIONAL REPRESSOR CZRA"/>
    <property type="match status" value="1"/>
</dbReference>
<dbReference type="Pfam" id="PF01022">
    <property type="entry name" value="HTH_5"/>
    <property type="match status" value="1"/>
</dbReference>
<proteinExistence type="predicted"/>
<evidence type="ECO:0000313" key="6">
    <source>
        <dbReference type="Proteomes" id="UP000708347"/>
    </source>
</evidence>
<organism evidence="5 6">
    <name type="scientific">Mycolicibacterium sphagni</name>
    <dbReference type="NCBI Taxonomy" id="1786"/>
    <lineage>
        <taxon>Bacteria</taxon>
        <taxon>Bacillati</taxon>
        <taxon>Actinomycetota</taxon>
        <taxon>Actinomycetes</taxon>
        <taxon>Mycobacteriales</taxon>
        <taxon>Mycobacteriaceae</taxon>
        <taxon>Mycolicibacterium</taxon>
    </lineage>
</organism>
<dbReference type="PRINTS" id="PR00778">
    <property type="entry name" value="HTHARSR"/>
</dbReference>
<keyword evidence="1" id="KW-0805">Transcription regulation</keyword>
<dbReference type="Gene3D" id="1.10.10.10">
    <property type="entry name" value="Winged helix-like DNA-binding domain superfamily/Winged helix DNA-binding domain"/>
    <property type="match status" value="1"/>
</dbReference>
<dbReference type="PANTHER" id="PTHR43132">
    <property type="entry name" value="ARSENICAL RESISTANCE OPERON REPRESSOR ARSR-RELATED"/>
    <property type="match status" value="1"/>
</dbReference>
<keyword evidence="3" id="KW-0804">Transcription</keyword>
<gene>
    <name evidence="5" type="ORF">FEG63_08955</name>
</gene>
<evidence type="ECO:0000256" key="2">
    <source>
        <dbReference type="ARBA" id="ARBA00023125"/>
    </source>
</evidence>
<name>A0ABX2JQE8_9MYCO</name>
<keyword evidence="6" id="KW-1185">Reference proteome</keyword>
<dbReference type="CDD" id="cd00090">
    <property type="entry name" value="HTH_ARSR"/>
    <property type="match status" value="1"/>
</dbReference>
<comment type="caution">
    <text evidence="5">The sequence shown here is derived from an EMBL/GenBank/DDBJ whole genome shotgun (WGS) entry which is preliminary data.</text>
</comment>
<dbReference type="SUPFAM" id="SSF46785">
    <property type="entry name" value="Winged helix' DNA-binding domain"/>
    <property type="match status" value="1"/>
</dbReference>
<keyword evidence="2" id="KW-0238">DNA-binding</keyword>
<dbReference type="InterPro" id="IPR011991">
    <property type="entry name" value="ArsR-like_HTH"/>
</dbReference>
<dbReference type="Proteomes" id="UP000708347">
    <property type="component" value="Unassembled WGS sequence"/>
</dbReference>
<dbReference type="EMBL" id="VBSB01000005">
    <property type="protein sequence ID" value="NTY59680.1"/>
    <property type="molecule type" value="Genomic_DNA"/>
</dbReference>
<dbReference type="InterPro" id="IPR001845">
    <property type="entry name" value="HTH_ArsR_DNA-bd_dom"/>
</dbReference>
<evidence type="ECO:0000256" key="3">
    <source>
        <dbReference type="ARBA" id="ARBA00023163"/>
    </source>
</evidence>
<evidence type="ECO:0000256" key="1">
    <source>
        <dbReference type="ARBA" id="ARBA00023015"/>
    </source>
</evidence>
<evidence type="ECO:0000313" key="5">
    <source>
        <dbReference type="EMBL" id="NTY59680.1"/>
    </source>
</evidence>
<dbReference type="PROSITE" id="PS00846">
    <property type="entry name" value="HTH_ARSR_1"/>
    <property type="match status" value="1"/>
</dbReference>
<reference evidence="5 6" key="1">
    <citation type="submission" date="2019-05" db="EMBL/GenBank/DDBJ databases">
        <title>Mycolicibacterium sphagni ENV482 genome assembly.</title>
        <authorList>
            <person name="Chen W."/>
            <person name="Faulkner N.W."/>
            <person name="Hyman M.R."/>
        </authorList>
    </citation>
    <scope>NUCLEOTIDE SEQUENCE [LARGE SCALE GENOMIC DNA]</scope>
    <source>
        <strain evidence="5 6">ENV482</strain>
    </source>
</reference>
<dbReference type="SMART" id="SM00418">
    <property type="entry name" value="HTH_ARSR"/>
    <property type="match status" value="1"/>
</dbReference>
<sequence length="123" mass="13082">MTEPVDTCDLLCLDLPHAEAIRATVPDSTTVRAAADAARGLGDATRLSIAAALAAGDELCVCDMAWVVGLSQGLVSHHLRQLKNVSLVSSRRQGKLVMYRLTERGRQLTAAVLTSAGTEVRRV</sequence>
<dbReference type="InterPro" id="IPR036388">
    <property type="entry name" value="WH-like_DNA-bd_sf"/>
</dbReference>
<dbReference type="PROSITE" id="PS50987">
    <property type="entry name" value="HTH_ARSR_2"/>
    <property type="match status" value="1"/>
</dbReference>
<dbReference type="NCBIfam" id="NF033788">
    <property type="entry name" value="HTH_metalloreg"/>
    <property type="match status" value="1"/>
</dbReference>
<dbReference type="InterPro" id="IPR018334">
    <property type="entry name" value="ArsR_HTH"/>
</dbReference>
<dbReference type="RefSeq" id="WP_174397527.1">
    <property type="nucleotide sequence ID" value="NZ_VBSB01000005.1"/>
</dbReference>
<dbReference type="InterPro" id="IPR051011">
    <property type="entry name" value="Metal_resp_trans_reg"/>
</dbReference>
<dbReference type="InterPro" id="IPR036390">
    <property type="entry name" value="WH_DNA-bd_sf"/>
</dbReference>